<keyword evidence="3" id="KW-1185">Reference proteome</keyword>
<organism evidence="2 3">
    <name type="scientific">Paenibacillus pectinilyticus</name>
    <dbReference type="NCBI Taxonomy" id="512399"/>
    <lineage>
        <taxon>Bacteria</taxon>
        <taxon>Bacillati</taxon>
        <taxon>Bacillota</taxon>
        <taxon>Bacilli</taxon>
        <taxon>Bacillales</taxon>
        <taxon>Paenibacillaceae</taxon>
        <taxon>Paenibacillus</taxon>
    </lineage>
</organism>
<evidence type="ECO:0000313" key="2">
    <source>
        <dbReference type="EMBL" id="OCT10968.1"/>
    </source>
</evidence>
<dbReference type="Proteomes" id="UP000093309">
    <property type="component" value="Unassembled WGS sequence"/>
</dbReference>
<feature type="region of interest" description="Disordered" evidence="1">
    <location>
        <begin position="93"/>
        <end position="116"/>
    </location>
</feature>
<evidence type="ECO:0000256" key="1">
    <source>
        <dbReference type="SAM" id="MobiDB-lite"/>
    </source>
</evidence>
<protein>
    <submittedName>
        <fullName evidence="2">Uncharacterized protein</fullName>
    </submittedName>
</protein>
<name>A0A1C0ZSC3_9BACL</name>
<gene>
    <name evidence="2" type="ORF">A8709_04495</name>
</gene>
<evidence type="ECO:0000313" key="3">
    <source>
        <dbReference type="Proteomes" id="UP000093309"/>
    </source>
</evidence>
<proteinExistence type="predicted"/>
<reference evidence="3" key="1">
    <citation type="submission" date="2016-05" db="EMBL/GenBank/DDBJ databases">
        <title>Paenibacillus oryzae. sp. nov., isolated from the rice root.</title>
        <authorList>
            <person name="Zhang J."/>
            <person name="Zhang X."/>
        </authorList>
    </citation>
    <scope>NUCLEOTIDE SEQUENCE [LARGE SCALE GENOMIC DNA]</scope>
    <source>
        <strain evidence="3">KCTC13222</strain>
    </source>
</reference>
<dbReference type="STRING" id="512399.A8709_04495"/>
<dbReference type="AlphaFoldDB" id="A0A1C0ZSC3"/>
<dbReference type="EMBL" id="LYPC01000028">
    <property type="protein sequence ID" value="OCT10968.1"/>
    <property type="molecule type" value="Genomic_DNA"/>
</dbReference>
<accession>A0A1C0ZSC3</accession>
<sequence length="116" mass="12531">MSSFMSPTFIIGSIRIGSVESASCINMGNNWPTDFQSNQKTVQGFGAVEGDHNQLVGTRSMLNDSDFLDMLNVGDNETPEWLQEMITAQAQTSGFTTGAAARSTEDETMKAPQTAE</sequence>
<comment type="caution">
    <text evidence="2">The sequence shown here is derived from an EMBL/GenBank/DDBJ whole genome shotgun (WGS) entry which is preliminary data.</text>
</comment>